<sequence length="151" mass="17356">MQRFKPILKRYNEEFCMIPLTFHLRINPFRYRTDLDPEPSFLVHAVMALAGHHVTSTSTLTHRHTALHLLRQRLNALVDAEDVYSMLDTIVIIFSLDETQSILGNWSTHLEGAYSLLEACGGITILPMSSRFEAQIGILTWYAKFTSRYSL</sequence>
<proteinExistence type="predicted"/>
<gene>
    <name evidence="1" type="ORF">AAFC00_003361</name>
</gene>
<dbReference type="Pfam" id="PF11951">
    <property type="entry name" value="Fungal_trans_2"/>
    <property type="match status" value="1"/>
</dbReference>
<evidence type="ECO:0000313" key="1">
    <source>
        <dbReference type="EMBL" id="KAL1303052.1"/>
    </source>
</evidence>
<organism evidence="1 2">
    <name type="scientific">Neodothiora populina</name>
    <dbReference type="NCBI Taxonomy" id="2781224"/>
    <lineage>
        <taxon>Eukaryota</taxon>
        <taxon>Fungi</taxon>
        <taxon>Dikarya</taxon>
        <taxon>Ascomycota</taxon>
        <taxon>Pezizomycotina</taxon>
        <taxon>Dothideomycetes</taxon>
        <taxon>Dothideomycetidae</taxon>
        <taxon>Dothideales</taxon>
        <taxon>Dothioraceae</taxon>
        <taxon>Neodothiora</taxon>
    </lineage>
</organism>
<dbReference type="Proteomes" id="UP001562354">
    <property type="component" value="Unassembled WGS sequence"/>
</dbReference>
<dbReference type="RefSeq" id="XP_069199327.1">
    <property type="nucleotide sequence ID" value="XM_069342822.1"/>
</dbReference>
<comment type="caution">
    <text evidence="1">The sequence shown here is derived from an EMBL/GenBank/DDBJ whole genome shotgun (WGS) entry which is preliminary data.</text>
</comment>
<keyword evidence="2" id="KW-1185">Reference proteome</keyword>
<reference evidence="1 2" key="1">
    <citation type="submission" date="2024-07" db="EMBL/GenBank/DDBJ databases">
        <title>Draft sequence of the Neodothiora populina.</title>
        <authorList>
            <person name="Drown D.D."/>
            <person name="Schuette U.S."/>
            <person name="Buechlein A.B."/>
            <person name="Rusch D.R."/>
            <person name="Winton L.W."/>
            <person name="Adams G.A."/>
        </authorList>
    </citation>
    <scope>NUCLEOTIDE SEQUENCE [LARGE SCALE GENOMIC DNA]</scope>
    <source>
        <strain evidence="1 2">CPC 39397</strain>
    </source>
</reference>
<evidence type="ECO:0000313" key="2">
    <source>
        <dbReference type="Proteomes" id="UP001562354"/>
    </source>
</evidence>
<name>A0ABR3PAG4_9PEZI</name>
<dbReference type="GeneID" id="95977062"/>
<dbReference type="EMBL" id="JBFMKM010000012">
    <property type="protein sequence ID" value="KAL1303052.1"/>
    <property type="molecule type" value="Genomic_DNA"/>
</dbReference>
<dbReference type="InterPro" id="IPR021858">
    <property type="entry name" value="Fun_TF"/>
</dbReference>
<protein>
    <submittedName>
        <fullName evidence="1">Uncharacterized protein</fullName>
    </submittedName>
</protein>
<accession>A0ABR3PAG4</accession>